<dbReference type="Pfam" id="PF13563">
    <property type="entry name" value="2_5_RNA_ligase2"/>
    <property type="match status" value="1"/>
</dbReference>
<reference evidence="1" key="1">
    <citation type="submission" date="2019-07" db="EMBL/GenBank/DDBJ databases">
        <title>Hyphodiscus hymeniophilus genome sequencing and assembly.</title>
        <authorList>
            <person name="Kramer G."/>
            <person name="Nodwell J."/>
        </authorList>
    </citation>
    <scope>NUCLEOTIDE SEQUENCE</scope>
    <source>
        <strain evidence="1">ATCC 34498</strain>
    </source>
</reference>
<sequence>MSQPLVLTLRLDAASETVLTELRARYFPKARNYLNAHITLFHALPSSAHTPMEKIISQIASRELRFTVGIKNPFPLGKKGVGINIASHKLRGLHEELMEEFAKERVVLTEQDQRKIRPHVTVQNKVGQDEAKRTLEELRESFEDRPGTAEGFTVWRYEEGGEWTHLKDFPFSLS</sequence>
<evidence type="ECO:0000313" key="1">
    <source>
        <dbReference type="EMBL" id="KAG0648176.1"/>
    </source>
</evidence>
<comment type="caution">
    <text evidence="1">The sequence shown here is derived from an EMBL/GenBank/DDBJ whole genome shotgun (WGS) entry which is preliminary data.</text>
</comment>
<dbReference type="PANTHER" id="PTHR40037">
    <property type="entry name" value="PHOSPHOESTERASE YJCG-RELATED"/>
    <property type="match status" value="1"/>
</dbReference>
<dbReference type="SUPFAM" id="SSF55144">
    <property type="entry name" value="LigT-like"/>
    <property type="match status" value="1"/>
</dbReference>
<evidence type="ECO:0008006" key="3">
    <source>
        <dbReference type="Google" id="ProtNLM"/>
    </source>
</evidence>
<dbReference type="Proteomes" id="UP000785200">
    <property type="component" value="Unassembled WGS sequence"/>
</dbReference>
<keyword evidence="2" id="KW-1185">Reference proteome</keyword>
<evidence type="ECO:0000313" key="2">
    <source>
        <dbReference type="Proteomes" id="UP000785200"/>
    </source>
</evidence>
<dbReference type="OrthoDB" id="5364416at2759"/>
<organism evidence="1 2">
    <name type="scientific">Hyphodiscus hymeniophilus</name>
    <dbReference type="NCBI Taxonomy" id="353542"/>
    <lineage>
        <taxon>Eukaryota</taxon>
        <taxon>Fungi</taxon>
        <taxon>Dikarya</taxon>
        <taxon>Ascomycota</taxon>
        <taxon>Pezizomycotina</taxon>
        <taxon>Leotiomycetes</taxon>
        <taxon>Helotiales</taxon>
        <taxon>Hyphodiscaceae</taxon>
        <taxon>Hyphodiscus</taxon>
    </lineage>
</organism>
<dbReference type="AlphaFoldDB" id="A0A9P6VHH5"/>
<dbReference type="Gene3D" id="3.90.1140.10">
    <property type="entry name" value="Cyclic phosphodiesterase"/>
    <property type="match status" value="1"/>
</dbReference>
<dbReference type="EMBL" id="VNKQ01000011">
    <property type="protein sequence ID" value="KAG0648176.1"/>
    <property type="molecule type" value="Genomic_DNA"/>
</dbReference>
<protein>
    <recommendedName>
        <fullName evidence="3">2'-5' RNA ligase family protein</fullName>
    </recommendedName>
</protein>
<accession>A0A9P6VHH5</accession>
<dbReference type="InterPro" id="IPR050580">
    <property type="entry name" value="2H_phosphoesterase_YjcG-like"/>
</dbReference>
<name>A0A9P6VHH5_9HELO</name>
<proteinExistence type="predicted"/>
<dbReference type="InterPro" id="IPR009097">
    <property type="entry name" value="Cyclic_Pdiesterase"/>
</dbReference>
<dbReference type="PANTHER" id="PTHR40037:SF1">
    <property type="entry name" value="PHOSPHOESTERASE SAOUHSC_00951-RELATED"/>
    <property type="match status" value="1"/>
</dbReference>
<gene>
    <name evidence="1" type="ORF">D0Z07_5845</name>
</gene>